<evidence type="ECO:0000313" key="1">
    <source>
        <dbReference type="EMBL" id="MQX18203.1"/>
    </source>
</evidence>
<proteinExistence type="predicted"/>
<comment type="caution">
    <text evidence="1">The sequence shown here is derived from an EMBL/GenBank/DDBJ whole genome shotgun (WGS) entry which is preliminary data.</text>
</comment>
<name>A0A6N7LK07_SINTE</name>
<accession>A0A6N7LK07</accession>
<keyword evidence="2" id="KW-1185">Reference proteome</keyword>
<dbReference type="AlphaFoldDB" id="A0A6N7LK07"/>
<dbReference type="Proteomes" id="UP000439983">
    <property type="component" value="Unassembled WGS sequence"/>
</dbReference>
<dbReference type="EMBL" id="WITC01000117">
    <property type="protein sequence ID" value="MQX18203.1"/>
    <property type="molecule type" value="Genomic_DNA"/>
</dbReference>
<dbReference type="OrthoDB" id="9127354at2"/>
<gene>
    <name evidence="1" type="ORF">GHK62_26780</name>
</gene>
<organism evidence="1 2">
    <name type="scientific">Sinorhizobium terangae</name>
    <dbReference type="NCBI Taxonomy" id="110322"/>
    <lineage>
        <taxon>Bacteria</taxon>
        <taxon>Pseudomonadati</taxon>
        <taxon>Pseudomonadota</taxon>
        <taxon>Alphaproteobacteria</taxon>
        <taxon>Hyphomicrobiales</taxon>
        <taxon>Rhizobiaceae</taxon>
        <taxon>Sinorhizobium/Ensifer group</taxon>
        <taxon>Sinorhizobium</taxon>
    </lineage>
</organism>
<reference evidence="1 2" key="1">
    <citation type="journal article" date="2013" name="Genome Biol.">
        <title>Comparative genomics of the core and accessory genomes of 48 Sinorhizobium strains comprising five genospecies.</title>
        <authorList>
            <person name="Sugawara M."/>
            <person name="Epstein B."/>
            <person name="Badgley B.D."/>
            <person name="Unno T."/>
            <person name="Xu L."/>
            <person name="Reese J."/>
            <person name="Gyaneshwar P."/>
            <person name="Denny R."/>
            <person name="Mudge J."/>
            <person name="Bharti A.K."/>
            <person name="Farmer A.D."/>
            <person name="May G.D."/>
            <person name="Woodward J.E."/>
            <person name="Medigue C."/>
            <person name="Vallenet D."/>
            <person name="Lajus A."/>
            <person name="Rouy Z."/>
            <person name="Martinez-Vaz B."/>
            <person name="Tiffin P."/>
            <person name="Young N.D."/>
            <person name="Sadowsky M.J."/>
        </authorList>
    </citation>
    <scope>NUCLEOTIDE SEQUENCE [LARGE SCALE GENOMIC DNA]</scope>
    <source>
        <strain evidence="1 2">USDA4894</strain>
    </source>
</reference>
<dbReference type="RefSeq" id="WP_153442027.1">
    <property type="nucleotide sequence ID" value="NZ_JACIGA010000022.1"/>
</dbReference>
<protein>
    <submittedName>
        <fullName evidence="1">Uncharacterized protein</fullName>
    </submittedName>
</protein>
<evidence type="ECO:0000313" key="2">
    <source>
        <dbReference type="Proteomes" id="UP000439983"/>
    </source>
</evidence>
<sequence>MDGLKEYTLLEFLREQGTNFRTALPIVHSSESKNLIRMLTEEKVAVTECDTFCGENLAYFFHGRPAYRRYHARPKQWQLPFVLVLKSTCLLTMKRVFPFDSGAFFSGRLPDYLSEFDPAGYELSENDNPIDLLIDIFFGSDRDYFFGNTKPTQEVVHRKRLNIRHSEIMALCSMYNGEQLETDDRTLTIELQSDRDVSIKDQLLGVVMPRPYFDDKVLKALLKSRKVIAKSTISSPAIARSGR</sequence>